<evidence type="ECO:0000256" key="2">
    <source>
        <dbReference type="ARBA" id="ARBA00022448"/>
    </source>
</evidence>
<evidence type="ECO:0000256" key="7">
    <source>
        <dbReference type="ARBA" id="ARBA00023010"/>
    </source>
</evidence>
<dbReference type="Proteomes" id="UP000179258">
    <property type="component" value="Unassembled WGS sequence"/>
</dbReference>
<protein>
    <recommendedName>
        <fullName evidence="9">Protein translocase subunit SecE</fullName>
    </recommendedName>
</protein>
<comment type="similarity">
    <text evidence="9">Belongs to the SecE/SEC61-gamma family.</text>
</comment>
<dbReference type="AlphaFoldDB" id="A0A1G2R902"/>
<dbReference type="GO" id="GO:0006605">
    <property type="term" value="P:protein targeting"/>
    <property type="evidence" value="ECO:0007669"/>
    <property type="project" value="UniProtKB-UniRule"/>
</dbReference>
<organism evidence="10 11">
    <name type="scientific">Candidatus Wildermuthbacteria bacterium RIFCSPHIGHO2_02_FULL_47_17</name>
    <dbReference type="NCBI Taxonomy" id="1802452"/>
    <lineage>
        <taxon>Bacteria</taxon>
        <taxon>Candidatus Wildermuthiibacteriota</taxon>
    </lineage>
</organism>
<reference evidence="10 11" key="1">
    <citation type="journal article" date="2016" name="Nat. Commun.">
        <title>Thousands of microbial genomes shed light on interconnected biogeochemical processes in an aquifer system.</title>
        <authorList>
            <person name="Anantharaman K."/>
            <person name="Brown C.T."/>
            <person name="Hug L.A."/>
            <person name="Sharon I."/>
            <person name="Castelle C.J."/>
            <person name="Probst A.J."/>
            <person name="Thomas B.C."/>
            <person name="Singh A."/>
            <person name="Wilkins M.J."/>
            <person name="Karaoz U."/>
            <person name="Brodie E.L."/>
            <person name="Williams K.H."/>
            <person name="Hubbard S.S."/>
            <person name="Banfield J.F."/>
        </authorList>
    </citation>
    <scope>NUCLEOTIDE SEQUENCE [LARGE SCALE GENOMIC DNA]</scope>
</reference>
<evidence type="ECO:0000256" key="1">
    <source>
        <dbReference type="ARBA" id="ARBA00004370"/>
    </source>
</evidence>
<dbReference type="HAMAP" id="MF_00422">
    <property type="entry name" value="SecE"/>
    <property type="match status" value="1"/>
</dbReference>
<comment type="caution">
    <text evidence="10">The sequence shown here is derived from an EMBL/GenBank/DDBJ whole genome shotgun (WGS) entry which is preliminary data.</text>
</comment>
<dbReference type="GO" id="GO:0008320">
    <property type="term" value="F:protein transmembrane transporter activity"/>
    <property type="evidence" value="ECO:0007669"/>
    <property type="project" value="UniProtKB-UniRule"/>
</dbReference>
<dbReference type="InterPro" id="IPR001901">
    <property type="entry name" value="Translocase_SecE/Sec61-g"/>
</dbReference>
<dbReference type="InterPro" id="IPR005807">
    <property type="entry name" value="SecE_bac"/>
</dbReference>
<comment type="subcellular location">
    <subcellularLocation>
        <location evidence="9">Cell membrane</location>
        <topology evidence="9">Single-pass membrane protein</topology>
    </subcellularLocation>
    <subcellularLocation>
        <location evidence="1">Membrane</location>
    </subcellularLocation>
</comment>
<feature type="transmembrane region" description="Helical" evidence="9">
    <location>
        <begin position="29"/>
        <end position="58"/>
    </location>
</feature>
<keyword evidence="7 9" id="KW-0811">Translocation</keyword>
<dbReference type="GO" id="GO:0043952">
    <property type="term" value="P:protein transport by the Sec complex"/>
    <property type="evidence" value="ECO:0007669"/>
    <property type="project" value="UniProtKB-UniRule"/>
</dbReference>
<evidence type="ECO:0000256" key="5">
    <source>
        <dbReference type="ARBA" id="ARBA00022927"/>
    </source>
</evidence>
<evidence type="ECO:0000313" key="10">
    <source>
        <dbReference type="EMBL" id="OHA68839.1"/>
    </source>
</evidence>
<dbReference type="GO" id="GO:0009306">
    <property type="term" value="P:protein secretion"/>
    <property type="evidence" value="ECO:0007669"/>
    <property type="project" value="UniProtKB-UniRule"/>
</dbReference>
<dbReference type="Gene3D" id="1.20.5.1030">
    <property type="entry name" value="Preprotein translocase secy subunit"/>
    <property type="match status" value="1"/>
</dbReference>
<sequence length="64" mass="7306">MPLFDTVVVFLKEVHLEIKKVNWPTREDVWQYTVIVVVFSAAVALYLGGIDSVFTAILNRIIAR</sequence>
<proteinExistence type="inferred from homology"/>
<dbReference type="InterPro" id="IPR038379">
    <property type="entry name" value="SecE_sf"/>
</dbReference>
<evidence type="ECO:0000256" key="6">
    <source>
        <dbReference type="ARBA" id="ARBA00022989"/>
    </source>
</evidence>
<evidence type="ECO:0000313" key="11">
    <source>
        <dbReference type="Proteomes" id="UP000179258"/>
    </source>
</evidence>
<evidence type="ECO:0000256" key="8">
    <source>
        <dbReference type="ARBA" id="ARBA00023136"/>
    </source>
</evidence>
<dbReference type="GO" id="GO:0005886">
    <property type="term" value="C:plasma membrane"/>
    <property type="evidence" value="ECO:0007669"/>
    <property type="project" value="UniProtKB-SubCell"/>
</dbReference>
<evidence type="ECO:0000256" key="3">
    <source>
        <dbReference type="ARBA" id="ARBA00022475"/>
    </source>
</evidence>
<keyword evidence="3 9" id="KW-1003">Cell membrane</keyword>
<name>A0A1G2R902_9BACT</name>
<keyword evidence="2 9" id="KW-0813">Transport</keyword>
<dbReference type="PANTHER" id="PTHR33910:SF1">
    <property type="entry name" value="PROTEIN TRANSLOCASE SUBUNIT SECE"/>
    <property type="match status" value="1"/>
</dbReference>
<comment type="subunit">
    <text evidence="9">Component of the Sec protein translocase complex. Heterotrimer consisting of SecY, SecE and SecG subunits. The heterotrimers can form oligomers, although 1 heterotrimer is thought to be able to translocate proteins. Interacts with the ribosome. Interacts with SecDF, and other proteins may be involved. Interacts with SecA.</text>
</comment>
<comment type="function">
    <text evidence="9">Essential subunit of the Sec protein translocation channel SecYEG. Clamps together the 2 halves of SecY. May contact the channel plug during translocation.</text>
</comment>
<keyword evidence="4 9" id="KW-0812">Transmembrane</keyword>
<keyword evidence="5 9" id="KW-0653">Protein transport</keyword>
<dbReference type="NCBIfam" id="TIGR00964">
    <property type="entry name" value="secE_bact"/>
    <property type="match status" value="1"/>
</dbReference>
<keyword evidence="6 9" id="KW-1133">Transmembrane helix</keyword>
<gene>
    <name evidence="9" type="primary">secE</name>
    <name evidence="10" type="ORF">A3D59_02010</name>
</gene>
<dbReference type="EMBL" id="MHTX01000006">
    <property type="protein sequence ID" value="OHA68839.1"/>
    <property type="molecule type" value="Genomic_DNA"/>
</dbReference>
<dbReference type="PANTHER" id="PTHR33910">
    <property type="entry name" value="PROTEIN TRANSLOCASE SUBUNIT SECE"/>
    <property type="match status" value="1"/>
</dbReference>
<evidence type="ECO:0000256" key="9">
    <source>
        <dbReference type="HAMAP-Rule" id="MF_00422"/>
    </source>
</evidence>
<dbReference type="GO" id="GO:0065002">
    <property type="term" value="P:intracellular protein transmembrane transport"/>
    <property type="evidence" value="ECO:0007669"/>
    <property type="project" value="UniProtKB-UniRule"/>
</dbReference>
<dbReference type="Pfam" id="PF00584">
    <property type="entry name" value="SecE"/>
    <property type="match status" value="1"/>
</dbReference>
<keyword evidence="8 9" id="KW-0472">Membrane</keyword>
<evidence type="ECO:0000256" key="4">
    <source>
        <dbReference type="ARBA" id="ARBA00022692"/>
    </source>
</evidence>
<accession>A0A1G2R902</accession>